<reference evidence="9 10" key="1">
    <citation type="submission" date="2016-03" db="EMBL/GenBank/DDBJ databases">
        <title>Cyphomyrmex costatus WGS genome.</title>
        <authorList>
            <person name="Nygaard S."/>
            <person name="Hu H."/>
            <person name="Boomsma J."/>
            <person name="Zhang G."/>
        </authorList>
    </citation>
    <scope>NUCLEOTIDE SEQUENCE [LARGE SCALE GENOMIC DNA]</scope>
    <source>
        <strain evidence="9">MS0001</strain>
        <tissue evidence="9">Whole body</tissue>
    </source>
</reference>
<dbReference type="InterPro" id="IPR014717">
    <property type="entry name" value="Transl_elong_EF1B/ribsomal_bS6"/>
</dbReference>
<comment type="similarity">
    <text evidence="1 4">Belongs to the EF-1-beta/EF-1-delta family.</text>
</comment>
<dbReference type="Gene3D" id="3.30.70.60">
    <property type="match status" value="1"/>
</dbReference>
<dbReference type="AlphaFoldDB" id="A0A151I7W1"/>
<feature type="region of interest" description="Disordered" evidence="6">
    <location>
        <begin position="300"/>
        <end position="325"/>
    </location>
</feature>
<feature type="region of interest" description="Disordered" evidence="6">
    <location>
        <begin position="124"/>
        <end position="183"/>
    </location>
</feature>
<keyword evidence="5" id="KW-0175">Coiled coil</keyword>
<dbReference type="STRING" id="456900.A0A151I7W1"/>
<dbReference type="SUPFAM" id="SSF54984">
    <property type="entry name" value="eEF-1beta-like"/>
    <property type="match status" value="1"/>
</dbReference>
<dbReference type="PANTHER" id="PTHR11595">
    <property type="entry name" value="EF-HAND AND COILED-COIL DOMAIN-CONTAINING FAMILY MEMBER"/>
    <property type="match status" value="1"/>
</dbReference>
<dbReference type="SMART" id="SM01182">
    <property type="entry name" value="EF-1_beta_acid"/>
    <property type="match status" value="2"/>
</dbReference>
<dbReference type="InterPro" id="IPR001326">
    <property type="entry name" value="Transl_elong_EF1B_B/D_CS"/>
</dbReference>
<feature type="domain" description="Translation elongation factor EF1B beta/delta subunit guanine nucleotide exchange" evidence="7">
    <location>
        <begin position="359"/>
        <end position="445"/>
    </location>
</feature>
<keyword evidence="10" id="KW-1185">Reference proteome</keyword>
<dbReference type="EMBL" id="KQ978396">
    <property type="protein sequence ID" value="KYM94224.1"/>
    <property type="molecule type" value="Genomic_DNA"/>
</dbReference>
<organism evidence="9 10">
    <name type="scientific">Cyphomyrmex costatus</name>
    <dbReference type="NCBI Taxonomy" id="456900"/>
    <lineage>
        <taxon>Eukaryota</taxon>
        <taxon>Metazoa</taxon>
        <taxon>Ecdysozoa</taxon>
        <taxon>Arthropoda</taxon>
        <taxon>Hexapoda</taxon>
        <taxon>Insecta</taxon>
        <taxon>Pterygota</taxon>
        <taxon>Neoptera</taxon>
        <taxon>Endopterygota</taxon>
        <taxon>Hymenoptera</taxon>
        <taxon>Apocrita</taxon>
        <taxon>Aculeata</taxon>
        <taxon>Formicoidea</taxon>
        <taxon>Formicidae</taxon>
        <taxon>Myrmicinae</taxon>
        <taxon>Cyphomyrmex</taxon>
    </lineage>
</organism>
<dbReference type="InterPro" id="IPR049720">
    <property type="entry name" value="EF1B_bsu/dsu"/>
</dbReference>
<dbReference type="InterPro" id="IPR018940">
    <property type="entry name" value="EF-1_beta_acid_region_euk"/>
</dbReference>
<dbReference type="PANTHER" id="PTHR11595:SF26">
    <property type="entry name" value="ELONGATION FACTOR 1-DELTA"/>
    <property type="match status" value="1"/>
</dbReference>
<accession>A0A151I7W1</accession>
<dbReference type="FunFam" id="3.30.70.60:FF:000001">
    <property type="entry name" value="Elongation factor 1-beta 1 like"/>
    <property type="match status" value="1"/>
</dbReference>
<dbReference type="GO" id="GO:0005085">
    <property type="term" value="F:guanyl-nucleotide exchange factor activity"/>
    <property type="evidence" value="ECO:0007669"/>
    <property type="project" value="TreeGrafter"/>
</dbReference>
<dbReference type="SMART" id="SM00888">
    <property type="entry name" value="EF1_GNE"/>
    <property type="match status" value="1"/>
</dbReference>
<protein>
    <submittedName>
        <fullName evidence="9">Elongation factor 1-delta</fullName>
    </submittedName>
</protein>
<feature type="domain" description="Elongation factor 1 beta central acidic region eukaryote" evidence="8">
    <location>
        <begin position="129"/>
        <end position="155"/>
    </location>
</feature>
<feature type="compositionally biased region" description="Basic and acidic residues" evidence="6">
    <location>
        <begin position="124"/>
        <end position="173"/>
    </location>
</feature>
<evidence type="ECO:0000256" key="2">
    <source>
        <dbReference type="ARBA" id="ARBA00022768"/>
    </source>
</evidence>
<feature type="compositionally biased region" description="Basic and acidic residues" evidence="6">
    <location>
        <begin position="75"/>
        <end position="94"/>
    </location>
</feature>
<evidence type="ECO:0000256" key="6">
    <source>
        <dbReference type="SAM" id="MobiDB-lite"/>
    </source>
</evidence>
<name>A0A151I7W1_9HYME</name>
<gene>
    <name evidence="9" type="ORF">ALC62_15131</name>
</gene>
<evidence type="ECO:0000259" key="7">
    <source>
        <dbReference type="SMART" id="SM00888"/>
    </source>
</evidence>
<evidence type="ECO:0000256" key="5">
    <source>
        <dbReference type="SAM" id="Coils"/>
    </source>
</evidence>
<proteinExistence type="inferred from homology"/>
<evidence type="ECO:0000313" key="10">
    <source>
        <dbReference type="Proteomes" id="UP000078542"/>
    </source>
</evidence>
<dbReference type="Pfam" id="PF10587">
    <property type="entry name" value="EF-1_beta_acid"/>
    <property type="match status" value="1"/>
</dbReference>
<evidence type="ECO:0000256" key="3">
    <source>
        <dbReference type="ARBA" id="ARBA00022917"/>
    </source>
</evidence>
<dbReference type="Proteomes" id="UP000078542">
    <property type="component" value="Unassembled WGS sequence"/>
</dbReference>
<dbReference type="InterPro" id="IPR014038">
    <property type="entry name" value="EF1B_bsu/dsu_GNE"/>
</dbReference>
<evidence type="ECO:0000256" key="4">
    <source>
        <dbReference type="RuleBase" id="RU003791"/>
    </source>
</evidence>
<dbReference type="GO" id="GO:0005829">
    <property type="term" value="C:cytosol"/>
    <property type="evidence" value="ECO:0007669"/>
    <property type="project" value="TreeGrafter"/>
</dbReference>
<evidence type="ECO:0000256" key="1">
    <source>
        <dbReference type="ARBA" id="ARBA00007411"/>
    </source>
</evidence>
<evidence type="ECO:0000259" key="8">
    <source>
        <dbReference type="SMART" id="SM01182"/>
    </source>
</evidence>
<feature type="region of interest" description="Disordered" evidence="6">
    <location>
        <begin position="75"/>
        <end position="101"/>
    </location>
</feature>
<dbReference type="Pfam" id="PF00736">
    <property type="entry name" value="EF1_GNE"/>
    <property type="match status" value="1"/>
</dbReference>
<evidence type="ECO:0000313" key="9">
    <source>
        <dbReference type="EMBL" id="KYM94224.1"/>
    </source>
</evidence>
<sequence length="445" mass="50122">MTTATIVPVALAKEKVWFDKPSYDKAERQYFEKMAKLGTCFKVVSRKIAEGCTLKSDNSITDKCQDLINTNTLKSKAEKSKDNKLAHESNETNMKRSKCQGKNAKLINKDIADVCNMQNKESAKTCEKFNSERDNTKEKENASTSEKSKEYNAKEAKEKKNKEDTRNKNRGNEGNDLGGNKETAVPFTRNKEQMPDQGAQQSTCPLPPVGSLANEVAKARQHIKQSLQCMDDIAALAHTANQDINPRIVKLEKENQDLQNIIQDLKSTVEKLTHQVKIVGTLEDRVGSLEARIPYIAICPAKPEEPEEQKQNKKKDDNEDIDLFGSDSEANDLEAAKIREERIAAYTAKKSKKPALIAKSNIVLDVKPWDDETDMQEMEKEVRKIEIDGLLWGASKLMPLAFGIHKLQISCVVEDDKVSVDWLMEQIQDIEEYVQSVDIAAFNKV</sequence>
<dbReference type="InterPro" id="IPR036219">
    <property type="entry name" value="eEF-1beta-like_sf"/>
</dbReference>
<dbReference type="GO" id="GO:0005853">
    <property type="term" value="C:eukaryotic translation elongation factor 1 complex"/>
    <property type="evidence" value="ECO:0007669"/>
    <property type="project" value="InterPro"/>
</dbReference>
<feature type="domain" description="Elongation factor 1 beta central acidic region eukaryote" evidence="8">
    <location>
        <begin position="323"/>
        <end position="350"/>
    </location>
</feature>
<dbReference type="CDD" id="cd00292">
    <property type="entry name" value="EF1B"/>
    <property type="match status" value="1"/>
</dbReference>
<keyword evidence="2 4" id="KW-0251">Elongation factor</keyword>
<dbReference type="GO" id="GO:0003746">
    <property type="term" value="F:translation elongation factor activity"/>
    <property type="evidence" value="ECO:0007669"/>
    <property type="project" value="UniProtKB-KW"/>
</dbReference>
<keyword evidence="3 4" id="KW-0648">Protein biosynthesis</keyword>
<dbReference type="PROSITE" id="PS00825">
    <property type="entry name" value="EF1BD_2"/>
    <property type="match status" value="1"/>
</dbReference>
<feature type="compositionally biased region" description="Basic and acidic residues" evidence="6">
    <location>
        <begin position="302"/>
        <end position="317"/>
    </location>
</feature>
<feature type="coiled-coil region" evidence="5">
    <location>
        <begin position="248"/>
        <end position="275"/>
    </location>
</feature>